<feature type="compositionally biased region" description="Basic and acidic residues" evidence="18">
    <location>
        <begin position="218"/>
        <end position="229"/>
    </location>
</feature>
<accession>A0A922I6A6</accession>
<dbReference type="Gene3D" id="3.40.50.620">
    <property type="entry name" value="HUPs"/>
    <property type="match status" value="1"/>
</dbReference>
<evidence type="ECO:0000256" key="15">
    <source>
        <dbReference type="ARBA" id="ARBA00047479"/>
    </source>
</evidence>
<evidence type="ECO:0000313" key="22">
    <source>
        <dbReference type="Proteomes" id="UP000790347"/>
    </source>
</evidence>
<evidence type="ECO:0000256" key="13">
    <source>
        <dbReference type="ARBA" id="ARBA00044313"/>
    </source>
</evidence>
<dbReference type="InterPro" id="IPR035979">
    <property type="entry name" value="RBD_domain_sf"/>
</dbReference>
<dbReference type="GO" id="GO:0050561">
    <property type="term" value="F:glutamate-tRNA(Gln) ligase activity"/>
    <property type="evidence" value="ECO:0007669"/>
    <property type="project" value="UniProtKB-EC"/>
</dbReference>
<dbReference type="PANTHER" id="PTHR43311:SF2">
    <property type="entry name" value="GLUTAMATE--TRNA LIGASE, MITOCHONDRIAL-RELATED"/>
    <property type="match status" value="1"/>
</dbReference>
<dbReference type="HAMAP" id="MF_00022">
    <property type="entry name" value="Glu_tRNA_synth_type1"/>
    <property type="match status" value="1"/>
</dbReference>
<keyword evidence="7 17" id="KW-0648">Protein biosynthesis</keyword>
<evidence type="ECO:0000259" key="19">
    <source>
        <dbReference type="Pfam" id="PF00749"/>
    </source>
</evidence>
<evidence type="ECO:0000256" key="16">
    <source>
        <dbReference type="ARBA" id="ARBA00047689"/>
    </source>
</evidence>
<dbReference type="FunFam" id="3.40.50.620:FF:000045">
    <property type="entry name" value="Glutamate--tRNA ligase, mitochondrial"/>
    <property type="match status" value="1"/>
</dbReference>
<dbReference type="InterPro" id="IPR045462">
    <property type="entry name" value="aa-tRNA-synth_I_cd-bd"/>
</dbReference>
<protein>
    <recommendedName>
        <fullName evidence="11">Nondiscriminating glutamyl-tRNA synthetase EARS2, mitochondrial</fullName>
        <ecNumber evidence="3">6.1.1.17</ecNumber>
        <ecNumber evidence="10">6.1.1.24</ecNumber>
    </recommendedName>
    <alternativeName>
        <fullName evidence="13">Glutamate--tRNA(Gln) ligase EARS2, mitochondrial</fullName>
    </alternativeName>
    <alternativeName>
        <fullName evidence="9">Glutamyl-tRNA synthetase</fullName>
    </alternativeName>
    <alternativeName>
        <fullName evidence="12">Mitochondrial glutamyl-tRNA synthetase</fullName>
    </alternativeName>
</protein>
<evidence type="ECO:0000256" key="12">
    <source>
        <dbReference type="ARBA" id="ARBA00044251"/>
    </source>
</evidence>
<dbReference type="SUPFAM" id="SSF54928">
    <property type="entry name" value="RNA-binding domain, RBD"/>
    <property type="match status" value="1"/>
</dbReference>
<dbReference type="GO" id="GO:0006424">
    <property type="term" value="P:glutamyl-tRNA aminoacylation"/>
    <property type="evidence" value="ECO:0007669"/>
    <property type="project" value="InterPro"/>
</dbReference>
<evidence type="ECO:0000256" key="14">
    <source>
        <dbReference type="ARBA" id="ARBA00047366"/>
    </source>
</evidence>
<sequence>IMQIVKNEGFNVLQIKYDKNSSVIRHLYMKRFVLNAVSQQQQQKNSDQEQHDECKPENRTLFMLNIPPFINEHHIRYLFRNCGQIVKVYFEEKPSYSTATLMYEKIKKLDSTTMNRKQSNESAAAPSIAEFFTKENEIIAYKICYVVFGKSSGLSNALEMAQTDDQIYTFVPDEIDDSSDSHWLTGMKLWQSQYNHSIAQQYHLVKIAEKFVAECDMHSDEQDEQKQMEAEQLNEQQRQSDGWITVNRRLRRDRRALIANQQHDQKIEEKYKDREMKRKSMEQKFDEQIAPIIEAAMKKKKKNPRATYNNTIVVITAKMDDHFIHSIRMFINRTVTPTGFVHLGGLRTTLFNYLFARKHGGKFIVRIEDTDRERIVPGSLESIMDILRWSNLQPDEGPEFGGDYGPYIQSERVELYREMIEKLLKTDTVYRCFCTHKRLELLRREAVKNRETPRYDNRCRSLSNEEIRQNLAENIPYTVRLKLLPGPMDINDLVYGRVTYDLSLIEGDPILFKSDGLPTYHFANVVDDYHMQITHVLRGVEWLVSTPKHLMIYDAFGWPRPKYAHLPLLINTDGSKLSKRHDHIRISTYRDQGYYPEVVINYLTQMGGGFGQLNTADCDKIYPIDKLAAAFDLQSVNQNNCKIDVEKIRLLNRLHIRNLIENDPNRIRNDLIKLLERNREKFQSLQQFDNQDKNYFDKCLRWSSTRIYTINDLITNDFLFLWSQPKSTWVMEDNFSFGGTKQQIQQTLQATIDLLWQMNEQDFDDKDEILQKLRIFNSSDEQQMKFSAYMKLLRLSLTNLTKGPPVAESISLLGKNRTIQYITNSIEHLRNKNNNNDQ</sequence>
<keyword evidence="4 17" id="KW-0436">Ligase</keyword>
<dbReference type="EC" id="6.1.1.17" evidence="3"/>
<evidence type="ECO:0000256" key="5">
    <source>
        <dbReference type="ARBA" id="ARBA00022741"/>
    </source>
</evidence>
<evidence type="ECO:0000259" key="20">
    <source>
        <dbReference type="Pfam" id="PF19269"/>
    </source>
</evidence>
<dbReference type="NCBIfam" id="TIGR00464">
    <property type="entry name" value="gltX_bact"/>
    <property type="match status" value="1"/>
</dbReference>
<evidence type="ECO:0000256" key="10">
    <source>
        <dbReference type="ARBA" id="ARBA00044054"/>
    </source>
</evidence>
<dbReference type="GO" id="GO:0005739">
    <property type="term" value="C:mitochondrion"/>
    <property type="evidence" value="ECO:0007669"/>
    <property type="project" value="UniProtKB-SubCell"/>
</dbReference>
<evidence type="ECO:0000313" key="21">
    <source>
        <dbReference type="EMBL" id="KAH9522916.1"/>
    </source>
</evidence>
<dbReference type="InterPro" id="IPR020751">
    <property type="entry name" value="aa-tRNA-synth_I_codon-bd_sub2"/>
</dbReference>
<evidence type="ECO:0000256" key="2">
    <source>
        <dbReference type="ARBA" id="ARBA00007894"/>
    </source>
</evidence>
<comment type="subcellular location">
    <subcellularLocation>
        <location evidence="1">Mitochondrion</location>
    </subcellularLocation>
</comment>
<organism evidence="21 22">
    <name type="scientific">Dermatophagoides farinae</name>
    <name type="common">American house dust mite</name>
    <dbReference type="NCBI Taxonomy" id="6954"/>
    <lineage>
        <taxon>Eukaryota</taxon>
        <taxon>Metazoa</taxon>
        <taxon>Ecdysozoa</taxon>
        <taxon>Arthropoda</taxon>
        <taxon>Chelicerata</taxon>
        <taxon>Arachnida</taxon>
        <taxon>Acari</taxon>
        <taxon>Acariformes</taxon>
        <taxon>Sarcoptiformes</taxon>
        <taxon>Astigmata</taxon>
        <taxon>Psoroptidia</taxon>
        <taxon>Analgoidea</taxon>
        <taxon>Pyroglyphidae</taxon>
        <taxon>Dermatophagoidinae</taxon>
        <taxon>Dermatophagoides</taxon>
    </lineage>
</organism>
<dbReference type="Gene3D" id="3.30.70.330">
    <property type="match status" value="1"/>
</dbReference>
<dbReference type="SUPFAM" id="SSF48163">
    <property type="entry name" value="An anticodon-binding domain of class I aminoacyl-tRNA synthetases"/>
    <property type="match status" value="1"/>
</dbReference>
<dbReference type="GO" id="GO:0000049">
    <property type="term" value="F:tRNA binding"/>
    <property type="evidence" value="ECO:0007669"/>
    <property type="project" value="InterPro"/>
</dbReference>
<evidence type="ECO:0000256" key="17">
    <source>
        <dbReference type="RuleBase" id="RU363037"/>
    </source>
</evidence>
<dbReference type="InterPro" id="IPR014729">
    <property type="entry name" value="Rossmann-like_a/b/a_fold"/>
</dbReference>
<feature type="domain" description="Aminoacyl-tRNA synthetase class I anticodon-binding" evidence="20">
    <location>
        <begin position="683"/>
        <end position="822"/>
    </location>
</feature>
<keyword evidence="8 17" id="KW-0030">Aminoacyl-tRNA synthetase</keyword>
<dbReference type="Pfam" id="PF19269">
    <property type="entry name" value="Anticodon_2"/>
    <property type="match status" value="1"/>
</dbReference>
<keyword evidence="22" id="KW-1185">Reference proteome</keyword>
<comment type="catalytic activity">
    <reaction evidence="16">
        <text>tRNA(Gln) + L-glutamate + ATP = L-glutamyl-tRNA(Gln) + AMP + diphosphate</text>
        <dbReference type="Rhea" id="RHEA:64612"/>
        <dbReference type="Rhea" id="RHEA-COMP:9662"/>
        <dbReference type="Rhea" id="RHEA-COMP:9684"/>
        <dbReference type="ChEBI" id="CHEBI:29985"/>
        <dbReference type="ChEBI" id="CHEBI:30616"/>
        <dbReference type="ChEBI" id="CHEBI:33019"/>
        <dbReference type="ChEBI" id="CHEBI:78442"/>
        <dbReference type="ChEBI" id="CHEBI:78520"/>
        <dbReference type="ChEBI" id="CHEBI:456215"/>
    </reaction>
    <physiologicalReaction direction="left-to-right" evidence="16">
        <dbReference type="Rhea" id="RHEA:64613"/>
    </physiologicalReaction>
</comment>
<dbReference type="GO" id="GO:0005524">
    <property type="term" value="F:ATP binding"/>
    <property type="evidence" value="ECO:0007669"/>
    <property type="project" value="UniProtKB-KW"/>
</dbReference>
<dbReference type="PANTHER" id="PTHR43311">
    <property type="entry name" value="GLUTAMATE--TRNA LIGASE"/>
    <property type="match status" value="1"/>
</dbReference>
<comment type="caution">
    <text evidence="21">The sequence shown here is derived from an EMBL/GenBank/DDBJ whole genome shotgun (WGS) entry which is preliminary data.</text>
</comment>
<dbReference type="Pfam" id="PF00749">
    <property type="entry name" value="tRNA-synt_1c"/>
    <property type="match status" value="1"/>
</dbReference>
<dbReference type="GO" id="GO:0008270">
    <property type="term" value="F:zinc ion binding"/>
    <property type="evidence" value="ECO:0007669"/>
    <property type="project" value="InterPro"/>
</dbReference>
<dbReference type="InterPro" id="IPR008925">
    <property type="entry name" value="aa_tRNA-synth_I_cd-bd_sf"/>
</dbReference>
<evidence type="ECO:0000256" key="8">
    <source>
        <dbReference type="ARBA" id="ARBA00023146"/>
    </source>
</evidence>
<reference evidence="21" key="2">
    <citation type="journal article" date="2022" name="Res Sq">
        <title>Comparative Genomics Reveals Insights into the Divergent Evolution of Astigmatic Mites and Household Pest Adaptations.</title>
        <authorList>
            <person name="Xiong Q."/>
            <person name="Wan A.T.-Y."/>
            <person name="Liu X.-Y."/>
            <person name="Fung C.S.-H."/>
            <person name="Xiao X."/>
            <person name="Malainual N."/>
            <person name="Hou J."/>
            <person name="Wang L."/>
            <person name="Wang M."/>
            <person name="Yang K."/>
            <person name="Cui Y."/>
            <person name="Leung E."/>
            <person name="Nong W."/>
            <person name="Shin S.-K."/>
            <person name="Au S."/>
            <person name="Jeong K.Y."/>
            <person name="Chew F.T."/>
            <person name="Hui J."/>
            <person name="Leung T.F."/>
            <person name="Tungtrongchitr A."/>
            <person name="Zhong N."/>
            <person name="Liu Z."/>
            <person name="Tsui S."/>
        </authorList>
    </citation>
    <scope>NUCLEOTIDE SEQUENCE</scope>
    <source>
        <strain evidence="21">Derf</strain>
        <tissue evidence="21">Whole organism</tissue>
    </source>
</reference>
<reference evidence="21" key="1">
    <citation type="submission" date="2013-05" db="EMBL/GenBank/DDBJ databases">
        <authorList>
            <person name="Yim A.K.Y."/>
            <person name="Chan T.F."/>
            <person name="Ji K.M."/>
            <person name="Liu X.Y."/>
            <person name="Zhou J.W."/>
            <person name="Li R.Q."/>
            <person name="Yang K.Y."/>
            <person name="Li J."/>
            <person name="Li M."/>
            <person name="Law P.T.W."/>
            <person name="Wu Y.L."/>
            <person name="Cai Z.L."/>
            <person name="Qin H."/>
            <person name="Bao Y."/>
            <person name="Leung R.K.K."/>
            <person name="Ng P.K.S."/>
            <person name="Zou J."/>
            <person name="Zhong X.J."/>
            <person name="Ran P.X."/>
            <person name="Zhong N.S."/>
            <person name="Liu Z.G."/>
            <person name="Tsui S.K.W."/>
        </authorList>
    </citation>
    <scope>NUCLEOTIDE SEQUENCE</scope>
    <source>
        <strain evidence="21">Derf</strain>
        <tissue evidence="21">Whole organism</tissue>
    </source>
</reference>
<dbReference type="InterPro" id="IPR012677">
    <property type="entry name" value="Nucleotide-bd_a/b_plait_sf"/>
</dbReference>
<comment type="similarity">
    <text evidence="2">Belongs to the class-I aminoacyl-tRNA synthetase family. Glutamate--tRNA ligase type 1 subfamily.</text>
</comment>
<gene>
    <name evidence="21" type="primary">EARS2</name>
    <name evidence="21" type="ORF">DERF_006469</name>
</gene>
<comment type="catalytic activity">
    <reaction evidence="15">
        <text>tRNA(Glx) + L-glutamate + ATP = L-glutamyl-tRNA(Glx) + AMP + diphosphate</text>
        <dbReference type="Rhea" id="RHEA:18397"/>
        <dbReference type="Rhea" id="RHEA-COMP:9713"/>
        <dbReference type="Rhea" id="RHEA-COMP:9716"/>
        <dbReference type="ChEBI" id="CHEBI:29985"/>
        <dbReference type="ChEBI" id="CHEBI:30616"/>
        <dbReference type="ChEBI" id="CHEBI:33019"/>
        <dbReference type="ChEBI" id="CHEBI:78442"/>
        <dbReference type="ChEBI" id="CHEBI:78520"/>
        <dbReference type="ChEBI" id="CHEBI:456215"/>
        <dbReference type="EC" id="6.1.1.24"/>
    </reaction>
    <physiologicalReaction direction="left-to-right" evidence="15">
        <dbReference type="Rhea" id="RHEA:18398"/>
    </physiologicalReaction>
</comment>
<dbReference type="InterPro" id="IPR049940">
    <property type="entry name" value="GluQ/Sye"/>
</dbReference>
<feature type="non-terminal residue" evidence="21">
    <location>
        <position position="838"/>
    </location>
</feature>
<evidence type="ECO:0000256" key="18">
    <source>
        <dbReference type="SAM" id="MobiDB-lite"/>
    </source>
</evidence>
<proteinExistence type="inferred from homology"/>
<keyword evidence="5 17" id="KW-0547">Nucleotide-binding</keyword>
<feature type="domain" description="Glutamyl/glutaminyl-tRNA synthetase class Ib catalytic" evidence="19">
    <location>
        <begin position="337"/>
        <end position="610"/>
    </location>
</feature>
<dbReference type="InterPro" id="IPR000924">
    <property type="entry name" value="Glu/Gln-tRNA-synth"/>
</dbReference>
<dbReference type="PRINTS" id="PR00987">
    <property type="entry name" value="TRNASYNTHGLU"/>
</dbReference>
<dbReference type="EMBL" id="ASGP02000002">
    <property type="protein sequence ID" value="KAH9522916.1"/>
    <property type="molecule type" value="Genomic_DNA"/>
</dbReference>
<evidence type="ECO:0000256" key="1">
    <source>
        <dbReference type="ARBA" id="ARBA00004173"/>
    </source>
</evidence>
<comment type="catalytic activity">
    <reaction evidence="14">
        <text>tRNA(Glu) + L-glutamate + ATP = L-glutamyl-tRNA(Glu) + AMP + diphosphate</text>
        <dbReference type="Rhea" id="RHEA:23540"/>
        <dbReference type="Rhea" id="RHEA-COMP:9663"/>
        <dbReference type="Rhea" id="RHEA-COMP:9680"/>
        <dbReference type="ChEBI" id="CHEBI:29985"/>
        <dbReference type="ChEBI" id="CHEBI:30616"/>
        <dbReference type="ChEBI" id="CHEBI:33019"/>
        <dbReference type="ChEBI" id="CHEBI:78442"/>
        <dbReference type="ChEBI" id="CHEBI:78520"/>
        <dbReference type="ChEBI" id="CHEBI:456215"/>
        <dbReference type="EC" id="6.1.1.17"/>
    </reaction>
    <physiologicalReaction direction="left-to-right" evidence="14">
        <dbReference type="Rhea" id="RHEA:23541"/>
    </physiologicalReaction>
</comment>
<evidence type="ECO:0000256" key="7">
    <source>
        <dbReference type="ARBA" id="ARBA00022917"/>
    </source>
</evidence>
<evidence type="ECO:0000256" key="4">
    <source>
        <dbReference type="ARBA" id="ARBA00022598"/>
    </source>
</evidence>
<name>A0A922I6A6_DERFA</name>
<dbReference type="InterPro" id="IPR033910">
    <property type="entry name" value="GluRS_core"/>
</dbReference>
<dbReference type="PROSITE" id="PS00178">
    <property type="entry name" value="AA_TRNA_LIGASE_I"/>
    <property type="match status" value="1"/>
</dbReference>
<evidence type="ECO:0000256" key="11">
    <source>
        <dbReference type="ARBA" id="ARBA00044142"/>
    </source>
</evidence>
<dbReference type="Proteomes" id="UP000790347">
    <property type="component" value="Unassembled WGS sequence"/>
</dbReference>
<dbReference type="InterPro" id="IPR004527">
    <property type="entry name" value="Glu-tRNA-ligase_bac/mito"/>
</dbReference>
<evidence type="ECO:0000256" key="6">
    <source>
        <dbReference type="ARBA" id="ARBA00022840"/>
    </source>
</evidence>
<dbReference type="EC" id="6.1.1.24" evidence="10"/>
<dbReference type="InterPro" id="IPR020058">
    <property type="entry name" value="Glu/Gln-tRNA-synth_Ib_cat-dom"/>
</dbReference>
<dbReference type="AlphaFoldDB" id="A0A922I6A6"/>
<dbReference type="SUPFAM" id="SSF52374">
    <property type="entry name" value="Nucleotidylyl transferase"/>
    <property type="match status" value="1"/>
</dbReference>
<keyword evidence="6 17" id="KW-0067">ATP-binding</keyword>
<feature type="region of interest" description="Disordered" evidence="18">
    <location>
        <begin position="218"/>
        <end position="239"/>
    </location>
</feature>
<dbReference type="CDD" id="cd00808">
    <property type="entry name" value="GluRS_core"/>
    <property type="match status" value="1"/>
</dbReference>
<dbReference type="GO" id="GO:0004818">
    <property type="term" value="F:glutamate-tRNA ligase activity"/>
    <property type="evidence" value="ECO:0007669"/>
    <property type="project" value="UniProtKB-EC"/>
</dbReference>
<evidence type="ECO:0000256" key="3">
    <source>
        <dbReference type="ARBA" id="ARBA00012835"/>
    </source>
</evidence>
<dbReference type="Gene3D" id="1.10.10.350">
    <property type="match status" value="1"/>
</dbReference>
<evidence type="ECO:0000256" key="9">
    <source>
        <dbReference type="ARBA" id="ARBA00030865"/>
    </source>
</evidence>
<dbReference type="InterPro" id="IPR001412">
    <property type="entry name" value="aa-tRNA-synth_I_CS"/>
</dbReference>